<dbReference type="InterPro" id="IPR050879">
    <property type="entry name" value="Acyltransferase_3"/>
</dbReference>
<keyword evidence="1" id="KW-1133">Transmembrane helix</keyword>
<name>A0A9X1X093_9GAMM</name>
<dbReference type="Proteomes" id="UP001139701">
    <property type="component" value="Unassembled WGS sequence"/>
</dbReference>
<gene>
    <name evidence="3" type="ORF">MKI79_11065</name>
</gene>
<comment type="caution">
    <text evidence="3">The sequence shown here is derived from an EMBL/GenBank/DDBJ whole genome shotgun (WGS) entry which is preliminary data.</text>
</comment>
<keyword evidence="3" id="KW-0808">Transferase</keyword>
<evidence type="ECO:0000313" key="3">
    <source>
        <dbReference type="EMBL" id="MCJ8147417.1"/>
    </source>
</evidence>
<proteinExistence type="predicted"/>
<evidence type="ECO:0000256" key="1">
    <source>
        <dbReference type="SAM" id="Phobius"/>
    </source>
</evidence>
<dbReference type="InterPro" id="IPR002656">
    <property type="entry name" value="Acyl_transf_3_dom"/>
</dbReference>
<reference evidence="3" key="1">
    <citation type="submission" date="2022-02" db="EMBL/GenBank/DDBJ databases">
        <title>Acinetobacter A3.8 sp. nov., isolated from Sediment (Zhairuo Island).</title>
        <authorList>
            <person name="Zheng K."/>
        </authorList>
    </citation>
    <scope>NUCLEOTIDE SEQUENCE</scope>
    <source>
        <strain evidence="3">A3.8</strain>
    </source>
</reference>
<feature type="transmembrane region" description="Helical" evidence="1">
    <location>
        <begin position="104"/>
        <end position="127"/>
    </location>
</feature>
<dbReference type="RefSeq" id="WP_241573563.1">
    <property type="nucleotide sequence ID" value="NZ_JAKUML010000022.1"/>
</dbReference>
<dbReference type="PANTHER" id="PTHR23028">
    <property type="entry name" value="ACETYLTRANSFERASE"/>
    <property type="match status" value="1"/>
</dbReference>
<feature type="transmembrane region" description="Helical" evidence="1">
    <location>
        <begin position="176"/>
        <end position="193"/>
    </location>
</feature>
<keyword evidence="1" id="KW-0472">Membrane</keyword>
<feature type="transmembrane region" description="Helical" evidence="1">
    <location>
        <begin position="340"/>
        <end position="362"/>
    </location>
</feature>
<evidence type="ECO:0000259" key="2">
    <source>
        <dbReference type="Pfam" id="PF01757"/>
    </source>
</evidence>
<feature type="transmembrane region" description="Helical" evidence="1">
    <location>
        <begin position="273"/>
        <end position="294"/>
    </location>
</feature>
<organism evidence="3 4">
    <name type="scientific">Acinetobacter sedimenti</name>
    <dbReference type="NCBI Taxonomy" id="2919922"/>
    <lineage>
        <taxon>Bacteria</taxon>
        <taxon>Pseudomonadati</taxon>
        <taxon>Pseudomonadota</taxon>
        <taxon>Gammaproteobacteria</taxon>
        <taxon>Moraxellales</taxon>
        <taxon>Moraxellaceae</taxon>
        <taxon>Acinetobacter</taxon>
    </lineage>
</organism>
<feature type="transmembrane region" description="Helical" evidence="1">
    <location>
        <begin position="315"/>
        <end position="334"/>
    </location>
</feature>
<sequence length="374" mass="43352">MFEKILSLNIKSSSYQPLDKIFSLQLESLRGLSAIVVLFSHAFQAFVAPQDVTFYSVVRLLGQSAVMMFFVLSGFLIGHSIQKNFQQNHTFSIKKYAKQRFRRILPPFIFALFWMLLLYVLAPYFFATQSHSFEVIPALMVRTAYDFSLFELVGSVFFINEFLTPTLSANAPLWSLSYEVWFYVLAGLIALWQSTFARVGFVITLLILSLLNLQFLVYFGLWLLAFTFSFDQVSSRVDVYSLKIVQWIFAIFALCIAIYDAYQFFIIDQIKTYQANLFTIFNACIGVFFAIFLLQLDQKQRSFKPVWVSSARFSYTLYITHFPILLFIMGVFPQSFLRSIWTSMLAVILSMLICIAFAWTMAKFLEPKQPLHPK</sequence>
<dbReference type="EMBL" id="JAKUML010000022">
    <property type="protein sequence ID" value="MCJ8147417.1"/>
    <property type="molecule type" value="Genomic_DNA"/>
</dbReference>
<feature type="transmembrane region" description="Helical" evidence="1">
    <location>
        <begin position="247"/>
        <end position="267"/>
    </location>
</feature>
<dbReference type="AlphaFoldDB" id="A0A9X1X093"/>
<feature type="transmembrane region" description="Helical" evidence="1">
    <location>
        <begin position="199"/>
        <end position="226"/>
    </location>
</feature>
<evidence type="ECO:0000313" key="4">
    <source>
        <dbReference type="Proteomes" id="UP001139701"/>
    </source>
</evidence>
<dbReference type="Pfam" id="PF01757">
    <property type="entry name" value="Acyl_transf_3"/>
    <property type="match status" value="1"/>
</dbReference>
<accession>A0A9X1X093</accession>
<dbReference type="GO" id="GO:0016747">
    <property type="term" value="F:acyltransferase activity, transferring groups other than amino-acyl groups"/>
    <property type="evidence" value="ECO:0007669"/>
    <property type="project" value="InterPro"/>
</dbReference>
<feature type="transmembrane region" description="Helical" evidence="1">
    <location>
        <begin position="60"/>
        <end position="78"/>
    </location>
</feature>
<protein>
    <submittedName>
        <fullName evidence="3">Acyltransferase</fullName>
    </submittedName>
</protein>
<feature type="transmembrane region" description="Helical" evidence="1">
    <location>
        <begin position="29"/>
        <end position="48"/>
    </location>
</feature>
<keyword evidence="4" id="KW-1185">Reference proteome</keyword>
<feature type="domain" description="Acyltransferase 3" evidence="2">
    <location>
        <begin position="26"/>
        <end position="359"/>
    </location>
</feature>
<keyword evidence="1" id="KW-0812">Transmembrane</keyword>
<keyword evidence="3" id="KW-0012">Acyltransferase</keyword>